<dbReference type="Proteomes" id="UP001150603">
    <property type="component" value="Unassembled WGS sequence"/>
</dbReference>
<comment type="caution">
    <text evidence="1">The sequence shown here is derived from an EMBL/GenBank/DDBJ whole genome shotgun (WGS) entry which is preliminary data.</text>
</comment>
<reference evidence="1" key="1">
    <citation type="submission" date="2022-07" db="EMBL/GenBank/DDBJ databases">
        <title>Phylogenomic reconstructions and comparative analyses of Kickxellomycotina fungi.</title>
        <authorList>
            <person name="Reynolds N.K."/>
            <person name="Stajich J.E."/>
            <person name="Barry K."/>
            <person name="Grigoriev I.V."/>
            <person name="Crous P."/>
            <person name="Smith M.E."/>
        </authorList>
    </citation>
    <scope>NUCLEOTIDE SEQUENCE</scope>
    <source>
        <strain evidence="1">NRRL 5244</strain>
    </source>
</reference>
<evidence type="ECO:0000313" key="1">
    <source>
        <dbReference type="EMBL" id="KAJ1932109.1"/>
    </source>
</evidence>
<proteinExistence type="predicted"/>
<sequence length="316" mass="35181">MKITWTPVRRFPEGAAYHILEQSKVGQIPHVYLSGILVKEFCGHRMEFLIIEDCGKSPLQIFAGKSSSLTGEKASTLVSMIRQVSSCLVWVRCAGILHRDISMGNIAIRQGDKSKGCVASIIDFGYAKLLPNDIAEGVLREVSAKWSFEPKTVSYTEDSLDAITGTPMYMSIPILFGKKQRGLHDDIESLFYVVLHLIWELQMPASENRTVPAPLNFLGSENMAFVRAGTLGSKTGYLRSFGIRECPDELRRVLDAMYDYLFIDGDGKNIACCFNEDWCTRKSHDTDAAALFMDLEASCQQVSAAYKCTSRGENIC</sequence>
<protein>
    <submittedName>
        <fullName evidence="1">Uncharacterized protein</fullName>
    </submittedName>
</protein>
<organism evidence="1 2">
    <name type="scientific">Linderina macrospora</name>
    <dbReference type="NCBI Taxonomy" id="4868"/>
    <lineage>
        <taxon>Eukaryota</taxon>
        <taxon>Fungi</taxon>
        <taxon>Fungi incertae sedis</taxon>
        <taxon>Zoopagomycota</taxon>
        <taxon>Kickxellomycotina</taxon>
        <taxon>Kickxellomycetes</taxon>
        <taxon>Kickxellales</taxon>
        <taxon>Kickxellaceae</taxon>
        <taxon>Linderina</taxon>
    </lineage>
</organism>
<evidence type="ECO:0000313" key="2">
    <source>
        <dbReference type="Proteomes" id="UP001150603"/>
    </source>
</evidence>
<gene>
    <name evidence="1" type="ORF">FBU59_006482</name>
</gene>
<name>A0ACC1IZR0_9FUNG</name>
<dbReference type="EMBL" id="JANBPW010005680">
    <property type="protein sequence ID" value="KAJ1932109.1"/>
    <property type="molecule type" value="Genomic_DNA"/>
</dbReference>
<keyword evidence="2" id="KW-1185">Reference proteome</keyword>
<accession>A0ACC1IZR0</accession>